<sequence>MSRAICPHCDTTAKVYATKPQTKLVRDIYYACENVECRHTFLTRCEVIQTICPSMNPARDVVLPLSARFRASAPAAPPTPANDSAIEDLAEA</sequence>
<evidence type="ECO:0000259" key="2">
    <source>
        <dbReference type="Pfam" id="PF04606"/>
    </source>
</evidence>
<reference evidence="3 4" key="1">
    <citation type="submission" date="2017-08" db="EMBL/GenBank/DDBJ databases">
        <title>Infants hospitalized years apart are colonized by the same room-sourced microbial strains.</title>
        <authorList>
            <person name="Brooks B."/>
            <person name="Olm M.R."/>
            <person name="Firek B.A."/>
            <person name="Baker R."/>
            <person name="Thomas B.C."/>
            <person name="Morowitz M.J."/>
            <person name="Banfield J.F."/>
        </authorList>
    </citation>
    <scope>NUCLEOTIDE SEQUENCE [LARGE SCALE GENOMIC DNA]</scope>
    <source>
        <strain evidence="3">S2_003_000_R2_4</strain>
    </source>
</reference>
<comment type="caution">
    <text evidence="3">The sequence shown here is derived from an EMBL/GenBank/DDBJ whole genome shotgun (WGS) entry which is preliminary data.</text>
</comment>
<feature type="domain" description="Zinc finger Ogr/Delta-type" evidence="2">
    <location>
        <begin position="6"/>
        <end position="50"/>
    </location>
</feature>
<dbReference type="EMBL" id="QFQZ01000002">
    <property type="protein sequence ID" value="PZR37192.1"/>
    <property type="molecule type" value="Genomic_DNA"/>
</dbReference>
<dbReference type="AlphaFoldDB" id="A0A2W5VD57"/>
<gene>
    <name evidence="3" type="ORF">DI526_01360</name>
</gene>
<dbReference type="Proteomes" id="UP000249393">
    <property type="component" value="Unassembled WGS sequence"/>
</dbReference>
<dbReference type="RefSeq" id="WP_304273180.1">
    <property type="nucleotide sequence ID" value="NZ_QFQZ01000002.1"/>
</dbReference>
<evidence type="ECO:0000313" key="4">
    <source>
        <dbReference type="Proteomes" id="UP000249393"/>
    </source>
</evidence>
<dbReference type="InterPro" id="IPR007684">
    <property type="entry name" value="Znf_Ogr/Delta"/>
</dbReference>
<feature type="region of interest" description="Disordered" evidence="1">
    <location>
        <begin position="71"/>
        <end position="92"/>
    </location>
</feature>
<organism evidence="3 4">
    <name type="scientific">Caulobacter segnis</name>
    <dbReference type="NCBI Taxonomy" id="88688"/>
    <lineage>
        <taxon>Bacteria</taxon>
        <taxon>Pseudomonadati</taxon>
        <taxon>Pseudomonadota</taxon>
        <taxon>Alphaproteobacteria</taxon>
        <taxon>Caulobacterales</taxon>
        <taxon>Caulobacteraceae</taxon>
        <taxon>Caulobacter</taxon>
    </lineage>
</organism>
<name>A0A2W5VD57_9CAUL</name>
<protein>
    <recommendedName>
        <fullName evidence="2">Zinc finger Ogr/Delta-type domain-containing protein</fullName>
    </recommendedName>
</protein>
<dbReference type="Pfam" id="PF04606">
    <property type="entry name" value="Ogr_Delta"/>
    <property type="match status" value="1"/>
</dbReference>
<evidence type="ECO:0000313" key="3">
    <source>
        <dbReference type="EMBL" id="PZR37192.1"/>
    </source>
</evidence>
<accession>A0A2W5VD57</accession>
<proteinExistence type="predicted"/>
<evidence type="ECO:0000256" key="1">
    <source>
        <dbReference type="SAM" id="MobiDB-lite"/>
    </source>
</evidence>